<dbReference type="SUPFAM" id="SSF53448">
    <property type="entry name" value="Nucleotide-diphospho-sugar transferases"/>
    <property type="match status" value="1"/>
</dbReference>
<accession>A0A1J4RNV5</accession>
<name>A0A1J4RNV5_9BACT</name>
<dbReference type="Gene3D" id="3.90.550.10">
    <property type="entry name" value="Spore Coat Polysaccharide Biosynthesis Protein SpsA, Chain A"/>
    <property type="match status" value="1"/>
</dbReference>
<evidence type="ECO:0000313" key="3">
    <source>
        <dbReference type="Proteomes" id="UP000182753"/>
    </source>
</evidence>
<dbReference type="Pfam" id="PF00483">
    <property type="entry name" value="NTP_transferase"/>
    <property type="match status" value="1"/>
</dbReference>
<dbReference type="PANTHER" id="PTHR22572">
    <property type="entry name" value="SUGAR-1-PHOSPHATE GUANYL TRANSFERASE"/>
    <property type="match status" value="1"/>
</dbReference>
<dbReference type="EMBL" id="MNUJ01000051">
    <property type="protein sequence ID" value="OIN89073.1"/>
    <property type="molecule type" value="Genomic_DNA"/>
</dbReference>
<dbReference type="InterPro" id="IPR029044">
    <property type="entry name" value="Nucleotide-diphossugar_trans"/>
</dbReference>
<reference evidence="2 3" key="1">
    <citation type="journal article" date="2016" name="Environ. Microbiol.">
        <title>Genomic resolution of a cold subsurface aquifer community provides metabolic insights for novel microbes adapted to high CO concentrations.</title>
        <authorList>
            <person name="Probst A.J."/>
            <person name="Castelle C.J."/>
            <person name="Singh A."/>
            <person name="Brown C.T."/>
            <person name="Anantharaman K."/>
            <person name="Sharon I."/>
            <person name="Hug L.A."/>
            <person name="Burstein D."/>
            <person name="Emerson J.B."/>
            <person name="Thomas B.C."/>
            <person name="Banfield J.F."/>
        </authorList>
    </citation>
    <scope>NUCLEOTIDE SEQUENCE [LARGE SCALE GENOMIC DNA]</scope>
    <source>
        <strain evidence="2">CG1_02_42_45</strain>
    </source>
</reference>
<sequence>MERERVTISIKKEILRKIDQKIDGVKMRNRSHAIELLISESLGLSQLSTAIIMAGGKGAVRLIPVIENAIENLKKFGFSEIKIAVGFLGDKIKQNISDGKKFGVNIDYIEGGEGTAGALLPLKDKIKKSFVVVNLEENMSINLKNLSDFHRDHLGTATVASKDINLLKGYYVLEPEIFSYIPKGFSMLEEDVFPRLIEENKLIFYPMIG</sequence>
<comment type="caution">
    <text evidence="2">The sequence shown here is derived from an EMBL/GenBank/DDBJ whole genome shotgun (WGS) entry which is preliminary data.</text>
</comment>
<organism evidence="2 3">
    <name type="scientific">Candidatus Berkelbacteria bacterium CG1_02_42_45</name>
    <dbReference type="NCBI Taxonomy" id="1805036"/>
    <lineage>
        <taxon>Bacteria</taxon>
        <taxon>Candidatus Berkelbacteria</taxon>
    </lineage>
</organism>
<dbReference type="AlphaFoldDB" id="A0A1J4RNV5"/>
<evidence type="ECO:0000313" key="2">
    <source>
        <dbReference type="EMBL" id="OIN89073.1"/>
    </source>
</evidence>
<evidence type="ECO:0000259" key="1">
    <source>
        <dbReference type="Pfam" id="PF00483"/>
    </source>
</evidence>
<dbReference type="InterPro" id="IPR050486">
    <property type="entry name" value="Mannose-1P_guanyltransferase"/>
</dbReference>
<proteinExistence type="predicted"/>
<dbReference type="InterPro" id="IPR005835">
    <property type="entry name" value="NTP_transferase_dom"/>
</dbReference>
<gene>
    <name evidence="2" type="ORF">AUJ40_02485</name>
</gene>
<feature type="domain" description="Nucleotidyl transferase" evidence="1">
    <location>
        <begin position="64"/>
        <end position="170"/>
    </location>
</feature>
<dbReference type="Proteomes" id="UP000182753">
    <property type="component" value="Unassembled WGS sequence"/>
</dbReference>
<protein>
    <recommendedName>
        <fullName evidence="1">Nucleotidyl transferase domain-containing protein</fullName>
    </recommendedName>
</protein>